<dbReference type="PANTHER" id="PTHR30616">
    <property type="entry name" value="UNCHARACTERIZED PROTEIN YFIH"/>
    <property type="match status" value="1"/>
</dbReference>
<gene>
    <name evidence="11" type="ORF">AS359_07525</name>
</gene>
<dbReference type="STRING" id="225992.B5M06_14390"/>
<dbReference type="GO" id="GO:0017061">
    <property type="term" value="F:S-methyl-5-thioadenosine phosphorylase activity"/>
    <property type="evidence" value="ECO:0007669"/>
    <property type="project" value="UniProtKB-EC"/>
</dbReference>
<dbReference type="GO" id="GO:0016787">
    <property type="term" value="F:hydrolase activity"/>
    <property type="evidence" value="ECO:0007669"/>
    <property type="project" value="UniProtKB-KW"/>
</dbReference>
<comment type="caution">
    <text evidence="11">The sequence shown here is derived from an EMBL/GenBank/DDBJ whole genome shotgun (WGS) entry which is preliminary data.</text>
</comment>
<evidence type="ECO:0000313" key="11">
    <source>
        <dbReference type="EMBL" id="KUF38740.1"/>
    </source>
</evidence>
<keyword evidence="6" id="KW-0862">Zinc</keyword>
<dbReference type="Gene3D" id="3.60.140.10">
    <property type="entry name" value="CNF1/YfiH-like putative cysteine hydrolases"/>
    <property type="match status" value="1"/>
</dbReference>
<dbReference type="NCBIfam" id="TIGR00726">
    <property type="entry name" value="peptidoglycan editing factor PgeF"/>
    <property type="match status" value="1"/>
</dbReference>
<dbReference type="GO" id="GO:0005507">
    <property type="term" value="F:copper ion binding"/>
    <property type="evidence" value="ECO:0007669"/>
    <property type="project" value="TreeGrafter"/>
</dbReference>
<dbReference type="PANTHER" id="PTHR30616:SF2">
    <property type="entry name" value="PURINE NUCLEOSIDE PHOSPHORYLASE LACC1"/>
    <property type="match status" value="1"/>
</dbReference>
<sequence>MSQVSSYAVQVTDTKHLQQLWLQPDWPAIAGVHALFTTRAGGQSVAPWNAMNLGDHVHDDPQHVAANRALLQAVLSDISGRPVQTRFLQQVHGCDVQFLEHASPNGQAFDACLTTESDVACIVMVADCLPVLLARRSGRAVAAAHAGWRGLAGHNGHGVLEAVWQAYAARLGVAADAQLAAETQVWLGPCIGPEAFEVGDEVREAFVQTLPAAVQCFVPVAGKSGKWLANLSFLARQRLQAVGLTHIYGNDGSAPWCTVSNASRFFSHRRDAAVLGSTGRMAACIWKG</sequence>
<evidence type="ECO:0000313" key="12">
    <source>
        <dbReference type="Proteomes" id="UP000053300"/>
    </source>
</evidence>
<name>A0A0W7YUU3_9BURK</name>
<proteinExistence type="inferred from homology"/>
<comment type="catalytic activity">
    <reaction evidence="7">
        <text>adenosine + H2O + H(+) = inosine + NH4(+)</text>
        <dbReference type="Rhea" id="RHEA:24408"/>
        <dbReference type="ChEBI" id="CHEBI:15377"/>
        <dbReference type="ChEBI" id="CHEBI:15378"/>
        <dbReference type="ChEBI" id="CHEBI:16335"/>
        <dbReference type="ChEBI" id="CHEBI:17596"/>
        <dbReference type="ChEBI" id="CHEBI:28938"/>
        <dbReference type="EC" id="3.5.4.4"/>
    </reaction>
    <physiologicalReaction direction="left-to-right" evidence="7">
        <dbReference type="Rhea" id="RHEA:24409"/>
    </physiologicalReaction>
</comment>
<keyword evidence="4" id="KW-0479">Metal-binding</keyword>
<evidence type="ECO:0000256" key="4">
    <source>
        <dbReference type="ARBA" id="ARBA00022723"/>
    </source>
</evidence>
<evidence type="ECO:0000256" key="10">
    <source>
        <dbReference type="RuleBase" id="RU361274"/>
    </source>
</evidence>
<evidence type="ECO:0000256" key="3">
    <source>
        <dbReference type="ARBA" id="ARBA00022679"/>
    </source>
</evidence>
<keyword evidence="12" id="KW-1185">Reference proteome</keyword>
<comment type="catalytic activity">
    <reaction evidence="1">
        <text>inosine + phosphate = alpha-D-ribose 1-phosphate + hypoxanthine</text>
        <dbReference type="Rhea" id="RHEA:27646"/>
        <dbReference type="ChEBI" id="CHEBI:17368"/>
        <dbReference type="ChEBI" id="CHEBI:17596"/>
        <dbReference type="ChEBI" id="CHEBI:43474"/>
        <dbReference type="ChEBI" id="CHEBI:57720"/>
        <dbReference type="EC" id="2.4.2.1"/>
    </reaction>
    <physiologicalReaction direction="left-to-right" evidence="1">
        <dbReference type="Rhea" id="RHEA:27647"/>
    </physiologicalReaction>
</comment>
<organism evidence="11 12">
    <name type="scientific">Comamonas kerstersii</name>
    <dbReference type="NCBI Taxonomy" id="225992"/>
    <lineage>
        <taxon>Bacteria</taxon>
        <taxon>Pseudomonadati</taxon>
        <taxon>Pseudomonadota</taxon>
        <taxon>Betaproteobacteria</taxon>
        <taxon>Burkholderiales</taxon>
        <taxon>Comamonadaceae</taxon>
        <taxon>Comamonas</taxon>
    </lineage>
</organism>
<evidence type="ECO:0000256" key="8">
    <source>
        <dbReference type="ARBA" id="ARBA00048968"/>
    </source>
</evidence>
<evidence type="ECO:0000256" key="7">
    <source>
        <dbReference type="ARBA" id="ARBA00047989"/>
    </source>
</evidence>
<dbReference type="EMBL" id="LPXH01000038">
    <property type="protein sequence ID" value="KUF38740.1"/>
    <property type="molecule type" value="Genomic_DNA"/>
</dbReference>
<accession>A0A0W7YUU3</accession>
<dbReference type="SUPFAM" id="SSF64438">
    <property type="entry name" value="CNF1/YfiH-like putative cysteine hydrolases"/>
    <property type="match status" value="1"/>
</dbReference>
<dbReference type="InterPro" id="IPR003730">
    <property type="entry name" value="Cu_polyphenol_OxRdtase"/>
</dbReference>
<reference evidence="11 12" key="1">
    <citation type="submission" date="2015-12" db="EMBL/GenBank/DDBJ databases">
        <title>Complete genome sequence of a multi-drug resistant strain Acidovorax sp. 12322-1.</title>
        <authorList>
            <person name="Ming D."/>
            <person name="Wang M."/>
            <person name="Hu S."/>
            <person name="Zhou Y."/>
            <person name="Jiang T."/>
        </authorList>
    </citation>
    <scope>NUCLEOTIDE SEQUENCE [LARGE SCALE GENOMIC DNA]</scope>
    <source>
        <strain evidence="11 12">12322-1</strain>
    </source>
</reference>
<dbReference type="CDD" id="cd16833">
    <property type="entry name" value="YfiH"/>
    <property type="match status" value="1"/>
</dbReference>
<dbReference type="InterPro" id="IPR011324">
    <property type="entry name" value="Cytotoxic_necrot_fac-like_cat"/>
</dbReference>
<evidence type="ECO:0000256" key="6">
    <source>
        <dbReference type="ARBA" id="ARBA00022833"/>
    </source>
</evidence>
<evidence type="ECO:0000256" key="1">
    <source>
        <dbReference type="ARBA" id="ARBA00000553"/>
    </source>
</evidence>
<dbReference type="Pfam" id="PF02578">
    <property type="entry name" value="Cu-oxidase_4"/>
    <property type="match status" value="1"/>
</dbReference>
<keyword evidence="5" id="KW-0378">Hydrolase</keyword>
<evidence type="ECO:0000256" key="5">
    <source>
        <dbReference type="ARBA" id="ARBA00022801"/>
    </source>
</evidence>
<evidence type="ECO:0000256" key="9">
    <source>
        <dbReference type="ARBA" id="ARBA00049893"/>
    </source>
</evidence>
<comment type="similarity">
    <text evidence="2 10">Belongs to the purine nucleoside phosphorylase YfiH/LACC1 family.</text>
</comment>
<dbReference type="RefSeq" id="WP_058880388.1">
    <property type="nucleotide sequence ID" value="NZ_LPXH01000038.1"/>
</dbReference>
<dbReference type="Proteomes" id="UP000053300">
    <property type="component" value="Unassembled WGS sequence"/>
</dbReference>
<comment type="catalytic activity">
    <reaction evidence="9">
        <text>S-methyl-5'-thioadenosine + phosphate = 5-(methylsulfanyl)-alpha-D-ribose 1-phosphate + adenine</text>
        <dbReference type="Rhea" id="RHEA:11852"/>
        <dbReference type="ChEBI" id="CHEBI:16708"/>
        <dbReference type="ChEBI" id="CHEBI:17509"/>
        <dbReference type="ChEBI" id="CHEBI:43474"/>
        <dbReference type="ChEBI" id="CHEBI:58533"/>
        <dbReference type="EC" id="2.4.2.28"/>
    </reaction>
    <physiologicalReaction direction="left-to-right" evidence="9">
        <dbReference type="Rhea" id="RHEA:11853"/>
    </physiologicalReaction>
</comment>
<comment type="catalytic activity">
    <reaction evidence="8">
        <text>adenosine + phosphate = alpha-D-ribose 1-phosphate + adenine</text>
        <dbReference type="Rhea" id="RHEA:27642"/>
        <dbReference type="ChEBI" id="CHEBI:16335"/>
        <dbReference type="ChEBI" id="CHEBI:16708"/>
        <dbReference type="ChEBI" id="CHEBI:43474"/>
        <dbReference type="ChEBI" id="CHEBI:57720"/>
        <dbReference type="EC" id="2.4.2.1"/>
    </reaction>
    <physiologicalReaction direction="left-to-right" evidence="8">
        <dbReference type="Rhea" id="RHEA:27643"/>
    </physiologicalReaction>
</comment>
<protein>
    <recommendedName>
        <fullName evidence="10">Purine nucleoside phosphorylase</fullName>
    </recommendedName>
</protein>
<dbReference type="InterPro" id="IPR038371">
    <property type="entry name" value="Cu_polyphenol_OxRdtase_sf"/>
</dbReference>
<keyword evidence="3" id="KW-0808">Transferase</keyword>
<evidence type="ECO:0000256" key="2">
    <source>
        <dbReference type="ARBA" id="ARBA00007353"/>
    </source>
</evidence>
<dbReference type="AlphaFoldDB" id="A0A0W7YUU3"/>